<dbReference type="GO" id="GO:0005524">
    <property type="term" value="F:ATP binding"/>
    <property type="evidence" value="ECO:0007669"/>
    <property type="project" value="UniProtKB-UniRule"/>
</dbReference>
<dbReference type="AlphaFoldDB" id="A0A6A4FYX7"/>
<evidence type="ECO:0000313" key="4">
    <source>
        <dbReference type="EMBL" id="KAE9049619.1"/>
    </source>
</evidence>
<gene>
    <name evidence="4" type="ORF">PR001_g3147</name>
    <name evidence="3" type="ORF">PR002_g3195</name>
    <name evidence="5" type="ORF">PR003_g3683</name>
</gene>
<dbReference type="InterPro" id="IPR011009">
    <property type="entry name" value="Kinase-like_dom_sf"/>
</dbReference>
<feature type="binding site" evidence="1">
    <location>
        <position position="153"/>
    </location>
    <ligand>
        <name>ATP</name>
        <dbReference type="ChEBI" id="CHEBI:30616"/>
    </ligand>
</feature>
<evidence type="ECO:0000313" key="5">
    <source>
        <dbReference type="EMBL" id="KAE9353807.1"/>
    </source>
</evidence>
<keyword evidence="1" id="KW-0067">ATP-binding</keyword>
<dbReference type="Gene3D" id="1.10.510.10">
    <property type="entry name" value="Transferase(Phosphotransferase) domain 1"/>
    <property type="match status" value="1"/>
</dbReference>
<sequence length="316" mass="35223">MYRGKPEPKDGVQRPSGFRFGVAEEELFDCLILFESKLTISDAAFGRVVRYLENLCPEESASAILFDRRSFWLISSHRSVVVKVQRAMWATKGSKSLFENFITNHIPPWVARLSLACLCLGVDVVEGDAFLGRGAYGRVFKVTGRDGEVLALKIAEGCYGGLLYREHKALTTSQRTGLTISPVGNFLQTPESAALLLSPVGKPLPQPTTMQEVRSIFGLLWQLHANGLVHGDPRPPNVILYEERPLWIDLVEVQEASPHLREIDVEILTRSILSISRTVLLDPALKQLIDNYAKSATQEDMNLLAEEVYQCLVISN</sequence>
<dbReference type="SUPFAM" id="SSF56112">
    <property type="entry name" value="Protein kinase-like (PK-like)"/>
    <property type="match status" value="1"/>
</dbReference>
<evidence type="ECO:0000313" key="6">
    <source>
        <dbReference type="Proteomes" id="UP000429607"/>
    </source>
</evidence>
<evidence type="ECO:0000256" key="1">
    <source>
        <dbReference type="PROSITE-ProRule" id="PRU10141"/>
    </source>
</evidence>
<proteinExistence type="predicted"/>
<dbReference type="PROSITE" id="PS00107">
    <property type="entry name" value="PROTEIN_KINASE_ATP"/>
    <property type="match status" value="1"/>
</dbReference>
<dbReference type="InterPro" id="IPR017441">
    <property type="entry name" value="Protein_kinase_ATP_BS"/>
</dbReference>
<dbReference type="EMBL" id="QXFU01000115">
    <property type="protein sequence ID" value="KAE9043708.1"/>
    <property type="molecule type" value="Genomic_DNA"/>
</dbReference>
<comment type="caution">
    <text evidence="5">The sequence shown here is derived from an EMBL/GenBank/DDBJ whole genome shotgun (WGS) entry which is preliminary data.</text>
</comment>
<evidence type="ECO:0000259" key="2">
    <source>
        <dbReference type="PROSITE" id="PS50011"/>
    </source>
</evidence>
<keyword evidence="7" id="KW-1185">Reference proteome</keyword>
<dbReference type="Proteomes" id="UP000429607">
    <property type="component" value="Unassembled WGS sequence"/>
</dbReference>
<dbReference type="EMBL" id="QXFV01000115">
    <property type="protein sequence ID" value="KAE9049619.1"/>
    <property type="molecule type" value="Genomic_DNA"/>
</dbReference>
<dbReference type="InterPro" id="IPR000719">
    <property type="entry name" value="Prot_kinase_dom"/>
</dbReference>
<keyword evidence="1" id="KW-0547">Nucleotide-binding</keyword>
<dbReference type="GO" id="GO:0004672">
    <property type="term" value="F:protein kinase activity"/>
    <property type="evidence" value="ECO:0007669"/>
    <property type="project" value="InterPro"/>
</dbReference>
<reference evidence="5 7" key="1">
    <citation type="submission" date="2018-08" db="EMBL/GenBank/DDBJ databases">
        <title>Genomic investigation of the strawberry pathogen Phytophthora fragariae indicates pathogenicity is determined by transcriptional variation in three key races.</title>
        <authorList>
            <person name="Adams T.M."/>
            <person name="Armitage A.D."/>
            <person name="Sobczyk M.K."/>
            <person name="Bates H.J."/>
            <person name="Dunwell J.M."/>
            <person name="Nellist C.F."/>
            <person name="Harrison R.J."/>
        </authorList>
    </citation>
    <scope>NUCLEOTIDE SEQUENCE [LARGE SCALE GENOMIC DNA]</scope>
    <source>
        <strain evidence="4 6">SCRP249</strain>
        <strain evidence="3 8">SCRP324</strain>
        <strain evidence="5 7">SCRP333</strain>
    </source>
</reference>
<dbReference type="Proteomes" id="UP000434957">
    <property type="component" value="Unassembled WGS sequence"/>
</dbReference>
<protein>
    <recommendedName>
        <fullName evidence="2">Protein kinase domain-containing protein</fullName>
    </recommendedName>
</protein>
<organism evidence="5 7">
    <name type="scientific">Phytophthora rubi</name>
    <dbReference type="NCBI Taxonomy" id="129364"/>
    <lineage>
        <taxon>Eukaryota</taxon>
        <taxon>Sar</taxon>
        <taxon>Stramenopiles</taxon>
        <taxon>Oomycota</taxon>
        <taxon>Peronosporomycetes</taxon>
        <taxon>Peronosporales</taxon>
        <taxon>Peronosporaceae</taxon>
        <taxon>Phytophthora</taxon>
    </lineage>
</organism>
<evidence type="ECO:0000313" key="3">
    <source>
        <dbReference type="EMBL" id="KAE9043708.1"/>
    </source>
</evidence>
<evidence type="ECO:0000313" key="7">
    <source>
        <dbReference type="Proteomes" id="UP000434957"/>
    </source>
</evidence>
<name>A0A6A4FYX7_9STRA</name>
<feature type="domain" description="Protein kinase" evidence="2">
    <location>
        <begin position="125"/>
        <end position="316"/>
    </location>
</feature>
<dbReference type="PROSITE" id="PS50011">
    <property type="entry name" value="PROTEIN_KINASE_DOM"/>
    <property type="match status" value="1"/>
</dbReference>
<accession>A0A6A4FYX7</accession>
<evidence type="ECO:0000313" key="8">
    <source>
        <dbReference type="Proteomes" id="UP000435112"/>
    </source>
</evidence>
<dbReference type="Proteomes" id="UP000435112">
    <property type="component" value="Unassembled WGS sequence"/>
</dbReference>
<dbReference type="EMBL" id="QXFT01000131">
    <property type="protein sequence ID" value="KAE9353807.1"/>
    <property type="molecule type" value="Genomic_DNA"/>
</dbReference>
<dbReference type="OrthoDB" id="125809at2759"/>